<evidence type="ECO:0000256" key="1">
    <source>
        <dbReference type="SAM" id="Phobius"/>
    </source>
</evidence>
<keyword evidence="1" id="KW-0472">Membrane</keyword>
<dbReference type="EMBL" id="FOZM01000001">
    <property type="protein sequence ID" value="SFS15624.1"/>
    <property type="molecule type" value="Genomic_DNA"/>
</dbReference>
<keyword evidence="1" id="KW-0812">Transmembrane</keyword>
<dbReference type="STRING" id="1123755.SAMN05444714_1883"/>
<dbReference type="OrthoDB" id="7822309at2"/>
<organism evidence="2 3">
    <name type="scientific">Yoonia litorea</name>
    <dbReference type="NCBI Taxonomy" id="1123755"/>
    <lineage>
        <taxon>Bacteria</taxon>
        <taxon>Pseudomonadati</taxon>
        <taxon>Pseudomonadota</taxon>
        <taxon>Alphaproteobacteria</taxon>
        <taxon>Rhodobacterales</taxon>
        <taxon>Paracoccaceae</taxon>
        <taxon>Yoonia</taxon>
    </lineage>
</organism>
<dbReference type="AlphaFoldDB" id="A0A1I6MIV7"/>
<keyword evidence="3" id="KW-1185">Reference proteome</keyword>
<gene>
    <name evidence="2" type="ORF">SAMN05444714_1883</name>
</gene>
<keyword evidence="1" id="KW-1133">Transmembrane helix</keyword>
<dbReference type="RefSeq" id="WP_090206813.1">
    <property type="nucleotide sequence ID" value="NZ_FOZM01000001.1"/>
</dbReference>
<feature type="transmembrane region" description="Helical" evidence="1">
    <location>
        <begin position="104"/>
        <end position="124"/>
    </location>
</feature>
<accession>A0A1I6MIV7</accession>
<evidence type="ECO:0000313" key="2">
    <source>
        <dbReference type="EMBL" id="SFS15624.1"/>
    </source>
</evidence>
<name>A0A1I6MIV7_9RHOB</name>
<protein>
    <submittedName>
        <fullName evidence="2">Uncharacterized protein</fullName>
    </submittedName>
</protein>
<reference evidence="2 3" key="1">
    <citation type="submission" date="2016-10" db="EMBL/GenBank/DDBJ databases">
        <authorList>
            <person name="de Groot N.N."/>
        </authorList>
    </citation>
    <scope>NUCLEOTIDE SEQUENCE [LARGE SCALE GENOMIC DNA]</scope>
    <source>
        <strain evidence="2 3">DSM 29433</strain>
    </source>
</reference>
<dbReference type="Proteomes" id="UP000198926">
    <property type="component" value="Unassembled WGS sequence"/>
</dbReference>
<proteinExistence type="predicted"/>
<evidence type="ECO:0000313" key="3">
    <source>
        <dbReference type="Proteomes" id="UP000198926"/>
    </source>
</evidence>
<sequence length="338" mass="36474">MTALERYVRLESDALWRATPDDQRRDVVISFGKATLVIADQAGRPLAHWSLTALIRKNQGVQPALYVPDEDESELLEISDDTMVEAIEEVRKALSKSRPHPGKLRLWLTGLGITAAVLLATLWLPSALTRQTLAVVPPAKRSEIGMVMLDHMTQTTGPVCDDPRAKRASGRLAERLFGAETPVKIFVVPSLPARSLRLPGGIVVISSDMLRLIDDPASAAGFILAAWMDDEMDDPLEPILDETGVGSTLRLLTTGGIDDATLQAYALRLAQEEAQSPEPQVIATALATAGVPFGPYVNAIDKLTGSRPELGPDPLSGVGYTPILNDSDWVSLRNACDT</sequence>